<dbReference type="EMBL" id="ML975154">
    <property type="protein sequence ID" value="KAF1813780.1"/>
    <property type="molecule type" value="Genomic_DNA"/>
</dbReference>
<keyword evidence="3" id="KW-1185">Reference proteome</keyword>
<dbReference type="InterPro" id="IPR004843">
    <property type="entry name" value="Calcineurin-like_PHP"/>
</dbReference>
<proteinExistence type="predicted"/>
<reference evidence="4" key="2">
    <citation type="submission" date="2020-04" db="EMBL/GenBank/DDBJ databases">
        <authorList>
            <consortium name="NCBI Genome Project"/>
        </authorList>
    </citation>
    <scope>NUCLEOTIDE SEQUENCE</scope>
    <source>
        <strain evidence="4">CBS 781.70</strain>
    </source>
</reference>
<dbReference type="GeneID" id="54419737"/>
<protein>
    <submittedName>
        <fullName evidence="2 4">Metallo-dependent phosphatase</fullName>
    </submittedName>
</protein>
<evidence type="ECO:0000313" key="2">
    <source>
        <dbReference type="EMBL" id="KAF1813780.1"/>
    </source>
</evidence>
<dbReference type="InterPro" id="IPR029052">
    <property type="entry name" value="Metallo-depent_PP-like"/>
</dbReference>
<gene>
    <name evidence="2 4" type="ORF">P152DRAFT_457150</name>
</gene>
<evidence type="ECO:0000313" key="3">
    <source>
        <dbReference type="Proteomes" id="UP000504638"/>
    </source>
</evidence>
<evidence type="ECO:0000313" key="4">
    <source>
        <dbReference type="RefSeq" id="XP_033535411.1"/>
    </source>
</evidence>
<feature type="domain" description="Calcineurin-like phosphoesterase" evidence="1">
    <location>
        <begin position="53"/>
        <end position="226"/>
    </location>
</feature>
<dbReference type="Gene3D" id="3.60.21.10">
    <property type="match status" value="1"/>
</dbReference>
<dbReference type="AlphaFoldDB" id="A0A6G1G7A4"/>
<reference evidence="4" key="3">
    <citation type="submission" date="2025-04" db="UniProtKB">
        <authorList>
            <consortium name="RefSeq"/>
        </authorList>
    </citation>
    <scope>IDENTIFICATION</scope>
    <source>
        <strain evidence="4">CBS 781.70</strain>
    </source>
</reference>
<dbReference type="Pfam" id="PF00149">
    <property type="entry name" value="Metallophos"/>
    <property type="match status" value="1"/>
</dbReference>
<name>A0A6G1G7A4_9PEZI</name>
<organism evidence="2">
    <name type="scientific">Eremomyces bilateralis CBS 781.70</name>
    <dbReference type="NCBI Taxonomy" id="1392243"/>
    <lineage>
        <taxon>Eukaryota</taxon>
        <taxon>Fungi</taxon>
        <taxon>Dikarya</taxon>
        <taxon>Ascomycota</taxon>
        <taxon>Pezizomycotina</taxon>
        <taxon>Dothideomycetes</taxon>
        <taxon>Dothideomycetes incertae sedis</taxon>
        <taxon>Eremomycetales</taxon>
        <taxon>Eremomycetaceae</taxon>
        <taxon>Eremomyces</taxon>
    </lineage>
</organism>
<dbReference type="PANTHER" id="PTHR12905:SF18">
    <property type="entry name" value="ESTER HYDROLASE, PUTATIVE (AFU_ORTHOLOGUE AFUA_4G03130)-RELATED"/>
    <property type="match status" value="1"/>
</dbReference>
<dbReference type="GO" id="GO:0016787">
    <property type="term" value="F:hydrolase activity"/>
    <property type="evidence" value="ECO:0007669"/>
    <property type="project" value="InterPro"/>
</dbReference>
<accession>A0A6G1G7A4</accession>
<dbReference type="PANTHER" id="PTHR12905">
    <property type="entry name" value="METALLOPHOSPHOESTERASE"/>
    <property type="match status" value="1"/>
</dbReference>
<dbReference type="CDD" id="cd07379">
    <property type="entry name" value="MPP_239FB"/>
    <property type="match status" value="1"/>
</dbReference>
<evidence type="ECO:0000259" key="1">
    <source>
        <dbReference type="Pfam" id="PF00149"/>
    </source>
</evidence>
<dbReference type="InterPro" id="IPR051693">
    <property type="entry name" value="UPF0046_metallophosphoest"/>
</dbReference>
<reference evidence="2 4" key="1">
    <citation type="submission" date="2020-01" db="EMBL/GenBank/DDBJ databases">
        <authorList>
            <consortium name="DOE Joint Genome Institute"/>
            <person name="Haridas S."/>
            <person name="Albert R."/>
            <person name="Binder M."/>
            <person name="Bloem J."/>
            <person name="Labutti K."/>
            <person name="Salamov A."/>
            <person name="Andreopoulos B."/>
            <person name="Baker S.E."/>
            <person name="Barry K."/>
            <person name="Bills G."/>
            <person name="Bluhm B.H."/>
            <person name="Cannon C."/>
            <person name="Castanera R."/>
            <person name="Culley D.E."/>
            <person name="Daum C."/>
            <person name="Ezra D."/>
            <person name="Gonzalez J.B."/>
            <person name="Henrissat B."/>
            <person name="Kuo A."/>
            <person name="Liang C."/>
            <person name="Lipzen A."/>
            <person name="Lutzoni F."/>
            <person name="Magnuson J."/>
            <person name="Mondo S."/>
            <person name="Nolan M."/>
            <person name="Ohm R."/>
            <person name="Pangilinan J."/>
            <person name="Park H.-J."/>
            <person name="Ramirez L."/>
            <person name="Alfaro M."/>
            <person name="Sun H."/>
            <person name="Tritt A."/>
            <person name="Yoshinaga Y."/>
            <person name="Zwiers L.-H."/>
            <person name="Turgeon B.G."/>
            <person name="Goodwin S.B."/>
            <person name="Spatafora J.W."/>
            <person name="Crous P.W."/>
            <person name="Grigoriev I.V."/>
        </authorList>
    </citation>
    <scope>NUCLEOTIDE SEQUENCE</scope>
    <source>
        <strain evidence="2 4">CBS 781.70</strain>
    </source>
</reference>
<dbReference type="RefSeq" id="XP_033535411.1">
    <property type="nucleotide sequence ID" value="XM_033679167.1"/>
</dbReference>
<sequence length="294" mass="33464">MLNINQSRTLRRTLIRLRPYDLEDLIRSPTTYLARKFHGIRRVIPAQSPSPISIICISDTHGQQPDIPLGDVLIHAGDLTHRGTLKEIQACFDWLKAQPHQHKIVIGGNHDVFLDPEIRSYSKTVQTLDTSGLIYLQNGSATIECADGRTLKVFGSPMSPKFYGYTAFQYPREENVWENQIPDDVDILVTHGPPLGYRDRSFGCAFLSQEVWRTKPKLHVFGHIHEANGQQLVAYDDVERAYMAVVARKEGLFALLHFVYLFFVSFFHTPVRSHTQVVNAAMRTKNTTPIKVQI</sequence>
<dbReference type="Proteomes" id="UP000504638">
    <property type="component" value="Unplaced"/>
</dbReference>
<dbReference type="OrthoDB" id="630188at2759"/>
<dbReference type="SUPFAM" id="SSF56300">
    <property type="entry name" value="Metallo-dependent phosphatases"/>
    <property type="match status" value="1"/>
</dbReference>